<protein>
    <submittedName>
        <fullName evidence="2">Uncharacterized protein</fullName>
    </submittedName>
</protein>
<dbReference type="AlphaFoldDB" id="A0AAV7UQ72"/>
<comment type="caution">
    <text evidence="2">The sequence shown here is derived from an EMBL/GenBank/DDBJ whole genome shotgun (WGS) entry which is preliminary data.</text>
</comment>
<name>A0AAV7UQ72_PLEWA</name>
<proteinExistence type="predicted"/>
<keyword evidence="3" id="KW-1185">Reference proteome</keyword>
<organism evidence="2 3">
    <name type="scientific">Pleurodeles waltl</name>
    <name type="common">Iberian ribbed newt</name>
    <dbReference type="NCBI Taxonomy" id="8319"/>
    <lineage>
        <taxon>Eukaryota</taxon>
        <taxon>Metazoa</taxon>
        <taxon>Chordata</taxon>
        <taxon>Craniata</taxon>
        <taxon>Vertebrata</taxon>
        <taxon>Euteleostomi</taxon>
        <taxon>Amphibia</taxon>
        <taxon>Batrachia</taxon>
        <taxon>Caudata</taxon>
        <taxon>Salamandroidea</taxon>
        <taxon>Salamandridae</taxon>
        <taxon>Pleurodelinae</taxon>
        <taxon>Pleurodeles</taxon>
    </lineage>
</organism>
<evidence type="ECO:0000313" key="2">
    <source>
        <dbReference type="EMBL" id="KAJ1190541.1"/>
    </source>
</evidence>
<sequence length="153" mass="16507">MVCVLPNACTWLGPPSPMLQLCCTCVLQCGFCVTPVRLPPGRPSRPEGSREIDIGQRSLMRPPTQPRAARHKMEAVADPAGPGLEARDQQQLPRKSESQRQPGVENGGWTQVGRTSKAPLNSVVAQMISLSQAASLVKEWAPSCPQSSRDPRG</sequence>
<feature type="compositionally biased region" description="Basic and acidic residues" evidence="1">
    <location>
        <begin position="44"/>
        <end position="54"/>
    </location>
</feature>
<evidence type="ECO:0000256" key="1">
    <source>
        <dbReference type="SAM" id="MobiDB-lite"/>
    </source>
</evidence>
<accession>A0AAV7UQ72</accession>
<evidence type="ECO:0000313" key="3">
    <source>
        <dbReference type="Proteomes" id="UP001066276"/>
    </source>
</evidence>
<dbReference type="Proteomes" id="UP001066276">
    <property type="component" value="Chromosome 3_1"/>
</dbReference>
<reference evidence="2" key="1">
    <citation type="journal article" date="2022" name="bioRxiv">
        <title>Sequencing and chromosome-scale assembly of the giantPleurodeles waltlgenome.</title>
        <authorList>
            <person name="Brown T."/>
            <person name="Elewa A."/>
            <person name="Iarovenko S."/>
            <person name="Subramanian E."/>
            <person name="Araus A.J."/>
            <person name="Petzold A."/>
            <person name="Susuki M."/>
            <person name="Suzuki K.-i.T."/>
            <person name="Hayashi T."/>
            <person name="Toyoda A."/>
            <person name="Oliveira C."/>
            <person name="Osipova E."/>
            <person name="Leigh N.D."/>
            <person name="Simon A."/>
            <person name="Yun M.H."/>
        </authorList>
    </citation>
    <scope>NUCLEOTIDE SEQUENCE</scope>
    <source>
        <strain evidence="2">20211129_DDA</strain>
        <tissue evidence="2">Liver</tissue>
    </source>
</reference>
<dbReference type="EMBL" id="JANPWB010000005">
    <property type="protein sequence ID" value="KAJ1190541.1"/>
    <property type="molecule type" value="Genomic_DNA"/>
</dbReference>
<gene>
    <name evidence="2" type="ORF">NDU88_007279</name>
</gene>
<feature type="region of interest" description="Disordered" evidence="1">
    <location>
        <begin position="40"/>
        <end position="115"/>
    </location>
</feature>